<dbReference type="Gene3D" id="2.40.128.110">
    <property type="entry name" value="Lipid/polyisoprenoid-binding, YceI-like"/>
    <property type="match status" value="1"/>
</dbReference>
<dbReference type="SMART" id="SM00867">
    <property type="entry name" value="YceI"/>
    <property type="match status" value="1"/>
</dbReference>
<protein>
    <submittedName>
        <fullName evidence="3">YceI family protein</fullName>
    </submittedName>
</protein>
<dbReference type="SUPFAM" id="SSF101874">
    <property type="entry name" value="YceI-like"/>
    <property type="match status" value="1"/>
</dbReference>
<dbReference type="PANTHER" id="PTHR34406">
    <property type="entry name" value="PROTEIN YCEI"/>
    <property type="match status" value="1"/>
</dbReference>
<dbReference type="EMBL" id="JADPRT010000010">
    <property type="protein sequence ID" value="MBF9071035.1"/>
    <property type="molecule type" value="Genomic_DNA"/>
</dbReference>
<evidence type="ECO:0000313" key="3">
    <source>
        <dbReference type="EMBL" id="MBF9071035.1"/>
    </source>
</evidence>
<dbReference type="InterPro" id="IPR007372">
    <property type="entry name" value="Lipid/polyisoprenoid-bd_YceI"/>
</dbReference>
<reference evidence="3" key="1">
    <citation type="submission" date="2020-11" db="EMBL/GenBank/DDBJ databases">
        <title>Isolation and identification of active actinomycetes.</title>
        <authorList>
            <person name="Yu B."/>
        </authorList>
    </citation>
    <scope>NUCLEOTIDE SEQUENCE</scope>
    <source>
        <strain evidence="3">NEAU-YB345</strain>
    </source>
</reference>
<dbReference type="PANTHER" id="PTHR34406:SF1">
    <property type="entry name" value="PROTEIN YCEI"/>
    <property type="match status" value="1"/>
</dbReference>
<keyword evidence="4" id="KW-1185">Reference proteome</keyword>
<dbReference type="InterPro" id="IPR036761">
    <property type="entry name" value="TTHA0802/YceI-like_sf"/>
</dbReference>
<sequence length="184" mass="19474">MPATTPTAATDAAAALKALPTGTYRLETGASEIRFRHKTMWGLVTVKGRFTGFSGAGEIPADGSAASGSLTIDAASLDTKNAKRDEHLRHADFFEVERHPELVFRATEARPQADGTVAVTGTLTVHGVTEPLALTASVTGHSPDSVTLTAHVEIDRDRFGLGWNKGNMIKGLTSVDVTLTYKQA</sequence>
<comment type="similarity">
    <text evidence="1">Belongs to the UPF0312 family.</text>
</comment>
<dbReference type="Pfam" id="PF04264">
    <property type="entry name" value="YceI"/>
    <property type="match status" value="1"/>
</dbReference>
<gene>
    <name evidence="3" type="ORF">I2501_23745</name>
</gene>
<dbReference type="RefSeq" id="WP_196196195.1">
    <property type="nucleotide sequence ID" value="NZ_JADPRT010000010.1"/>
</dbReference>
<evidence type="ECO:0000256" key="1">
    <source>
        <dbReference type="ARBA" id="ARBA00008812"/>
    </source>
</evidence>
<proteinExistence type="inferred from homology"/>
<feature type="domain" description="Lipid/polyisoprenoid-binding YceI-like" evidence="2">
    <location>
        <begin position="23"/>
        <end position="182"/>
    </location>
</feature>
<comment type="caution">
    <text evidence="3">The sequence shown here is derived from an EMBL/GenBank/DDBJ whole genome shotgun (WGS) entry which is preliminary data.</text>
</comment>
<dbReference type="AlphaFoldDB" id="A0A931B4F6"/>
<accession>A0A931B4F6</accession>
<evidence type="ECO:0000313" key="4">
    <source>
        <dbReference type="Proteomes" id="UP000657385"/>
    </source>
</evidence>
<name>A0A931B4F6_9ACTN</name>
<organism evidence="3 4">
    <name type="scientific">Streptacidiphilus fuscans</name>
    <dbReference type="NCBI Taxonomy" id="2789292"/>
    <lineage>
        <taxon>Bacteria</taxon>
        <taxon>Bacillati</taxon>
        <taxon>Actinomycetota</taxon>
        <taxon>Actinomycetes</taxon>
        <taxon>Kitasatosporales</taxon>
        <taxon>Streptomycetaceae</taxon>
        <taxon>Streptacidiphilus</taxon>
    </lineage>
</organism>
<evidence type="ECO:0000259" key="2">
    <source>
        <dbReference type="SMART" id="SM00867"/>
    </source>
</evidence>
<dbReference type="Proteomes" id="UP000657385">
    <property type="component" value="Unassembled WGS sequence"/>
</dbReference>